<dbReference type="EMBL" id="JACSIT010000091">
    <property type="protein sequence ID" value="MBC6994169.1"/>
    <property type="molecule type" value="Genomic_DNA"/>
</dbReference>
<dbReference type="RefSeq" id="WP_187466255.1">
    <property type="nucleotide sequence ID" value="NZ_JACSIT010000091.1"/>
</dbReference>
<dbReference type="InterPro" id="IPR050833">
    <property type="entry name" value="Poly_Biosynth_Transport"/>
</dbReference>
<dbReference type="PANTHER" id="PTHR30250:SF10">
    <property type="entry name" value="LIPOPOLYSACCHARIDE BIOSYNTHESIS PROTEIN WZXC"/>
    <property type="match status" value="1"/>
</dbReference>
<evidence type="ECO:0000256" key="7">
    <source>
        <dbReference type="SAM" id="Phobius"/>
    </source>
</evidence>
<dbReference type="Pfam" id="PF13440">
    <property type="entry name" value="Polysacc_synt_3"/>
    <property type="match status" value="1"/>
</dbReference>
<gene>
    <name evidence="8" type="ORF">H9S92_08350</name>
</gene>
<evidence type="ECO:0000256" key="6">
    <source>
        <dbReference type="ARBA" id="ARBA00023136"/>
    </source>
</evidence>
<dbReference type="GO" id="GO:0005886">
    <property type="term" value="C:plasma membrane"/>
    <property type="evidence" value="ECO:0007669"/>
    <property type="project" value="UniProtKB-SubCell"/>
</dbReference>
<accession>A0A923PIY9</accession>
<evidence type="ECO:0000256" key="4">
    <source>
        <dbReference type="ARBA" id="ARBA00022692"/>
    </source>
</evidence>
<feature type="transmembrane region" description="Helical" evidence="7">
    <location>
        <begin position="39"/>
        <end position="65"/>
    </location>
</feature>
<feature type="transmembrane region" description="Helical" evidence="7">
    <location>
        <begin position="77"/>
        <end position="100"/>
    </location>
</feature>
<dbReference type="Proteomes" id="UP000650081">
    <property type="component" value="Unassembled WGS sequence"/>
</dbReference>
<keyword evidence="5 7" id="KW-1133">Transmembrane helix</keyword>
<feature type="transmembrane region" description="Helical" evidence="7">
    <location>
        <begin position="287"/>
        <end position="306"/>
    </location>
</feature>
<protein>
    <submittedName>
        <fullName evidence="8">MOP flippase family protein</fullName>
    </submittedName>
</protein>
<dbReference type="CDD" id="cd13127">
    <property type="entry name" value="MATE_tuaB_like"/>
    <property type="match status" value="1"/>
</dbReference>
<evidence type="ECO:0000256" key="5">
    <source>
        <dbReference type="ARBA" id="ARBA00022989"/>
    </source>
</evidence>
<feature type="transmembrane region" description="Helical" evidence="7">
    <location>
        <begin position="380"/>
        <end position="400"/>
    </location>
</feature>
<sequence length="432" mass="47794">MAETIRQGVKWTTLLNIFIFAAGLLRVAILVRYLEKADFGLMALANFVIGMTTLFMGMGITTAILHKQDITKQEYASLYWLNVFFSLLLYGMIFLLAIPIGEFYEETELASIIRLVGLGLIISAVGRQFKTVNQKHFAFKRLALVEMAAVLVSLIVGVVLAVQGWRVQALVWSTIANYAVSNAAFFLMGVRENGLLFHFAWGDTKPFLKIGLWEVMGQVINQFNRDIDVLLIGKLLGTEVLGGYSLAKQLAQKPMTLLNPIVTSVATPYLAKLQATKEELKTNFLKILNMVASINLPVYLALALLAEPVVRIYYGSEQLDIVPIVRVLCGYMYFRAIINPSGSLLVATGRTDLNFYWNLLLLGAFPVFVYAGHFSGAVGVAYGLLALIVVMFVPTWKILIALPSGATLGEYVGALVPDWRLIRLVLNRSAKP</sequence>
<keyword evidence="3" id="KW-1003">Cell membrane</keyword>
<evidence type="ECO:0000256" key="1">
    <source>
        <dbReference type="ARBA" id="ARBA00004651"/>
    </source>
</evidence>
<evidence type="ECO:0000256" key="3">
    <source>
        <dbReference type="ARBA" id="ARBA00022475"/>
    </source>
</evidence>
<keyword evidence="6 7" id="KW-0472">Membrane</keyword>
<feature type="transmembrane region" description="Helical" evidence="7">
    <location>
        <begin position="112"/>
        <end position="130"/>
    </location>
</feature>
<feature type="transmembrane region" description="Helical" evidence="7">
    <location>
        <begin position="169"/>
        <end position="190"/>
    </location>
</feature>
<reference evidence="8" key="1">
    <citation type="submission" date="2020-08" db="EMBL/GenBank/DDBJ databases">
        <title>Lewinella bacteria from marine environments.</title>
        <authorList>
            <person name="Zhong Y."/>
        </authorList>
    </citation>
    <scope>NUCLEOTIDE SEQUENCE</scope>
    <source>
        <strain evidence="8">KCTC 42187</strain>
    </source>
</reference>
<keyword evidence="4 7" id="KW-0812">Transmembrane</keyword>
<comment type="subcellular location">
    <subcellularLocation>
        <location evidence="1">Cell membrane</location>
        <topology evidence="1">Multi-pass membrane protein</topology>
    </subcellularLocation>
</comment>
<evidence type="ECO:0000313" key="9">
    <source>
        <dbReference type="Proteomes" id="UP000650081"/>
    </source>
</evidence>
<dbReference type="NCBIfam" id="NF007773">
    <property type="entry name" value="PRK10459.1"/>
    <property type="match status" value="1"/>
</dbReference>
<organism evidence="8 9">
    <name type="scientific">Neolewinella lacunae</name>
    <dbReference type="NCBI Taxonomy" id="1517758"/>
    <lineage>
        <taxon>Bacteria</taxon>
        <taxon>Pseudomonadati</taxon>
        <taxon>Bacteroidota</taxon>
        <taxon>Saprospiria</taxon>
        <taxon>Saprospirales</taxon>
        <taxon>Lewinellaceae</taxon>
        <taxon>Neolewinella</taxon>
    </lineage>
</organism>
<comment type="similarity">
    <text evidence="2">Belongs to the polysaccharide synthase family.</text>
</comment>
<comment type="caution">
    <text evidence="8">The sequence shown here is derived from an EMBL/GenBank/DDBJ whole genome shotgun (WGS) entry which is preliminary data.</text>
</comment>
<dbReference type="AlphaFoldDB" id="A0A923PIY9"/>
<name>A0A923PIY9_9BACT</name>
<feature type="transmembrane region" description="Helical" evidence="7">
    <location>
        <begin position="355"/>
        <end position="374"/>
    </location>
</feature>
<evidence type="ECO:0000256" key="2">
    <source>
        <dbReference type="ARBA" id="ARBA00007430"/>
    </source>
</evidence>
<evidence type="ECO:0000313" key="8">
    <source>
        <dbReference type="EMBL" id="MBC6994169.1"/>
    </source>
</evidence>
<proteinExistence type="inferred from homology"/>
<keyword evidence="9" id="KW-1185">Reference proteome</keyword>
<dbReference type="PANTHER" id="PTHR30250">
    <property type="entry name" value="PST FAMILY PREDICTED COLANIC ACID TRANSPORTER"/>
    <property type="match status" value="1"/>
</dbReference>
<feature type="transmembrane region" description="Helical" evidence="7">
    <location>
        <begin position="142"/>
        <end position="163"/>
    </location>
</feature>
<feature type="transmembrane region" description="Helical" evidence="7">
    <location>
        <begin position="12"/>
        <end position="33"/>
    </location>
</feature>